<dbReference type="RefSeq" id="WP_145028519.1">
    <property type="nucleotide sequence ID" value="NZ_CP036271.1"/>
</dbReference>
<dbReference type="InParanoid" id="A0A517SB32"/>
<organism evidence="2 3">
    <name type="scientific">Caulifigura coniformis</name>
    <dbReference type="NCBI Taxonomy" id="2527983"/>
    <lineage>
        <taxon>Bacteria</taxon>
        <taxon>Pseudomonadati</taxon>
        <taxon>Planctomycetota</taxon>
        <taxon>Planctomycetia</taxon>
        <taxon>Planctomycetales</taxon>
        <taxon>Planctomycetaceae</taxon>
        <taxon>Caulifigura</taxon>
    </lineage>
</organism>
<sequence length="94" mass="10197">MTRKNRESDAVRLKSMPLWQWGAILIFAGMVANMVIGLQAVPSNRAAARGQALGRGVATGLFVAVGAGMMLFDVMRRKPVSQKTSKHKGKVRSE</sequence>
<evidence type="ECO:0000313" key="3">
    <source>
        <dbReference type="Proteomes" id="UP000315700"/>
    </source>
</evidence>
<feature type="transmembrane region" description="Helical" evidence="1">
    <location>
        <begin position="53"/>
        <end position="72"/>
    </location>
</feature>
<dbReference type="Proteomes" id="UP000315700">
    <property type="component" value="Chromosome"/>
</dbReference>
<protein>
    <submittedName>
        <fullName evidence="2">Uncharacterized protein</fullName>
    </submittedName>
</protein>
<feature type="transmembrane region" description="Helical" evidence="1">
    <location>
        <begin position="21"/>
        <end position="41"/>
    </location>
</feature>
<keyword evidence="3" id="KW-1185">Reference proteome</keyword>
<keyword evidence="1" id="KW-0812">Transmembrane</keyword>
<evidence type="ECO:0000313" key="2">
    <source>
        <dbReference type="EMBL" id="QDT53360.1"/>
    </source>
</evidence>
<keyword evidence="1" id="KW-1133">Transmembrane helix</keyword>
<name>A0A517SB32_9PLAN</name>
<reference evidence="2 3" key="1">
    <citation type="submission" date="2019-02" db="EMBL/GenBank/DDBJ databases">
        <title>Deep-cultivation of Planctomycetes and their phenomic and genomic characterization uncovers novel biology.</title>
        <authorList>
            <person name="Wiegand S."/>
            <person name="Jogler M."/>
            <person name="Boedeker C."/>
            <person name="Pinto D."/>
            <person name="Vollmers J."/>
            <person name="Rivas-Marin E."/>
            <person name="Kohn T."/>
            <person name="Peeters S.H."/>
            <person name="Heuer A."/>
            <person name="Rast P."/>
            <person name="Oberbeckmann S."/>
            <person name="Bunk B."/>
            <person name="Jeske O."/>
            <person name="Meyerdierks A."/>
            <person name="Storesund J.E."/>
            <person name="Kallscheuer N."/>
            <person name="Luecker S."/>
            <person name="Lage O.M."/>
            <person name="Pohl T."/>
            <person name="Merkel B.J."/>
            <person name="Hornburger P."/>
            <person name="Mueller R.-W."/>
            <person name="Bruemmer F."/>
            <person name="Labrenz M."/>
            <person name="Spormann A.M."/>
            <person name="Op den Camp H."/>
            <person name="Overmann J."/>
            <person name="Amann R."/>
            <person name="Jetten M.S.M."/>
            <person name="Mascher T."/>
            <person name="Medema M.H."/>
            <person name="Devos D.P."/>
            <person name="Kaster A.-K."/>
            <person name="Ovreas L."/>
            <person name="Rohde M."/>
            <person name="Galperin M.Y."/>
            <person name="Jogler C."/>
        </authorList>
    </citation>
    <scope>NUCLEOTIDE SEQUENCE [LARGE SCALE GENOMIC DNA]</scope>
    <source>
        <strain evidence="2 3">Pan44</strain>
    </source>
</reference>
<dbReference type="EMBL" id="CP036271">
    <property type="protein sequence ID" value="QDT53360.1"/>
    <property type="molecule type" value="Genomic_DNA"/>
</dbReference>
<accession>A0A517SB32</accession>
<dbReference type="KEGG" id="ccos:Pan44_13770"/>
<evidence type="ECO:0000256" key="1">
    <source>
        <dbReference type="SAM" id="Phobius"/>
    </source>
</evidence>
<proteinExistence type="predicted"/>
<dbReference type="AlphaFoldDB" id="A0A517SB32"/>
<keyword evidence="1" id="KW-0472">Membrane</keyword>
<gene>
    <name evidence="2" type="ORF">Pan44_13770</name>
</gene>